<sequence length="91" mass="9819">MMAAALGPPEVIAQLENAANVLMAPPSMVNNEQRQHAEHIFLSFRKPKSSFAVCKSETSKVDYVLLQAATAIMEAVVGFHHDGQAGLELLT</sequence>
<dbReference type="Ensembl" id="ENSANAT00000000963.1">
    <property type="protein sequence ID" value="ENSANAP00000000098.1"/>
    <property type="gene ID" value="ENSANAG00000000923.1"/>
</dbReference>
<reference evidence="1" key="2">
    <citation type="submission" date="2025-09" db="UniProtKB">
        <authorList>
            <consortium name="Ensembl"/>
        </authorList>
    </citation>
    <scope>IDENTIFICATION</scope>
</reference>
<protein>
    <submittedName>
        <fullName evidence="1">Uncharacterized protein</fullName>
    </submittedName>
</protein>
<keyword evidence="2" id="KW-1185">Reference proteome</keyword>
<dbReference type="Proteomes" id="UP000233020">
    <property type="component" value="Unplaced"/>
</dbReference>
<dbReference type="STRING" id="37293.ENSANAP00000000098"/>
<organism evidence="1 2">
    <name type="scientific">Aotus nancymaae</name>
    <name type="common">Ma's night monkey</name>
    <dbReference type="NCBI Taxonomy" id="37293"/>
    <lineage>
        <taxon>Eukaryota</taxon>
        <taxon>Metazoa</taxon>
        <taxon>Chordata</taxon>
        <taxon>Craniata</taxon>
        <taxon>Vertebrata</taxon>
        <taxon>Euteleostomi</taxon>
        <taxon>Mammalia</taxon>
        <taxon>Eutheria</taxon>
        <taxon>Euarchontoglires</taxon>
        <taxon>Primates</taxon>
        <taxon>Haplorrhini</taxon>
        <taxon>Platyrrhini</taxon>
        <taxon>Aotidae</taxon>
        <taxon>Aotus</taxon>
    </lineage>
</organism>
<evidence type="ECO:0000313" key="2">
    <source>
        <dbReference type="Proteomes" id="UP000233020"/>
    </source>
</evidence>
<accession>A0A2K5BUH7</accession>
<dbReference type="GeneTree" id="ENSGT00940000153139"/>
<reference evidence="1" key="1">
    <citation type="submission" date="2025-08" db="UniProtKB">
        <authorList>
            <consortium name="Ensembl"/>
        </authorList>
    </citation>
    <scope>IDENTIFICATION</scope>
</reference>
<dbReference type="AlphaFoldDB" id="A0A2K5BUH7"/>
<proteinExistence type="predicted"/>
<name>A0A2K5BUH7_AOTNA</name>
<evidence type="ECO:0000313" key="1">
    <source>
        <dbReference type="Ensembl" id="ENSANAP00000000098.1"/>
    </source>
</evidence>